<keyword evidence="6 7" id="KW-0472">Membrane</keyword>
<feature type="domain" description="EamA" evidence="8">
    <location>
        <begin position="4"/>
        <end position="135"/>
    </location>
</feature>
<dbReference type="EMBL" id="WJNH01000001">
    <property type="protein sequence ID" value="MRG84926.1"/>
    <property type="molecule type" value="Genomic_DNA"/>
</dbReference>
<keyword evidence="10" id="KW-1185">Reference proteome</keyword>
<dbReference type="InterPro" id="IPR050638">
    <property type="entry name" value="AA-Vitamin_Transporters"/>
</dbReference>
<feature type="transmembrane region" description="Helical" evidence="7">
    <location>
        <begin position="179"/>
        <end position="197"/>
    </location>
</feature>
<evidence type="ECO:0000256" key="7">
    <source>
        <dbReference type="SAM" id="Phobius"/>
    </source>
</evidence>
<feature type="transmembrane region" description="Helical" evidence="7">
    <location>
        <begin position="209"/>
        <end position="232"/>
    </location>
</feature>
<evidence type="ECO:0000256" key="2">
    <source>
        <dbReference type="ARBA" id="ARBA00007362"/>
    </source>
</evidence>
<comment type="caution">
    <text evidence="9">The sequence shown here is derived from an EMBL/GenBank/DDBJ whole genome shotgun (WGS) entry which is preliminary data.</text>
</comment>
<feature type="transmembrane region" description="Helical" evidence="7">
    <location>
        <begin position="269"/>
        <end position="292"/>
    </location>
</feature>
<dbReference type="InterPro" id="IPR037185">
    <property type="entry name" value="EmrE-like"/>
</dbReference>
<dbReference type="AlphaFoldDB" id="A0A6G1X208"/>
<dbReference type="InterPro" id="IPR000620">
    <property type="entry name" value="EamA_dom"/>
</dbReference>
<feature type="domain" description="EamA" evidence="8">
    <location>
        <begin position="148"/>
        <end position="284"/>
    </location>
</feature>
<evidence type="ECO:0000259" key="8">
    <source>
        <dbReference type="Pfam" id="PF00892"/>
    </source>
</evidence>
<evidence type="ECO:0000256" key="5">
    <source>
        <dbReference type="ARBA" id="ARBA00022989"/>
    </source>
</evidence>
<sequence length="307" mass="33369">MKKTYALLVFVMMMWGFNVSAIKVLVDNVEPILLTSFRIFTAGVVVLILTYFLGIFRLPNKKELGILLYIAIFNVIVHHSAIAVGLGATSGVNGGLILGMGPLTTMMLSIIFLGQRMTKFRIIGFILGFIGVVTTTLSGSGGVTSMSFGDVIVFVGMLVQAYSFILISKLNPSFDPRLLTGYMLFIGSFHIYIISLFEDSSLSQLSLLIDWQLGSVFLFSAVICTAVGHMVYNSAIKQVGPAESAIFINFNTMFAIFGSALFLGETIRVSHLIGLVLIVCGVLIGSGTVEYWKRSLAANREVTNKVN</sequence>
<dbReference type="OrthoDB" id="4529062at2"/>
<evidence type="ECO:0000256" key="1">
    <source>
        <dbReference type="ARBA" id="ARBA00004651"/>
    </source>
</evidence>
<feature type="transmembrane region" description="Helical" evidence="7">
    <location>
        <begin position="94"/>
        <end position="113"/>
    </location>
</feature>
<dbReference type="Pfam" id="PF00892">
    <property type="entry name" value="EamA"/>
    <property type="match status" value="2"/>
</dbReference>
<evidence type="ECO:0000256" key="6">
    <source>
        <dbReference type="ARBA" id="ARBA00023136"/>
    </source>
</evidence>
<keyword evidence="3" id="KW-1003">Cell membrane</keyword>
<organism evidence="9 10">
    <name type="scientific">Salinibacillus xinjiangensis</name>
    <dbReference type="NCBI Taxonomy" id="1229268"/>
    <lineage>
        <taxon>Bacteria</taxon>
        <taxon>Bacillati</taxon>
        <taxon>Bacillota</taxon>
        <taxon>Bacilli</taxon>
        <taxon>Bacillales</taxon>
        <taxon>Bacillaceae</taxon>
        <taxon>Salinibacillus</taxon>
    </lineage>
</organism>
<evidence type="ECO:0000313" key="10">
    <source>
        <dbReference type="Proteomes" id="UP000480185"/>
    </source>
</evidence>
<feature type="transmembrane region" description="Helical" evidence="7">
    <location>
        <begin position="244"/>
        <end position="263"/>
    </location>
</feature>
<dbReference type="GO" id="GO:0005886">
    <property type="term" value="C:plasma membrane"/>
    <property type="evidence" value="ECO:0007669"/>
    <property type="project" value="UniProtKB-SubCell"/>
</dbReference>
<name>A0A6G1X208_9BACI</name>
<dbReference type="RefSeq" id="WP_153726895.1">
    <property type="nucleotide sequence ID" value="NZ_WJNH01000001.1"/>
</dbReference>
<dbReference type="Proteomes" id="UP000480185">
    <property type="component" value="Unassembled WGS sequence"/>
</dbReference>
<gene>
    <name evidence="9" type="ORF">GH754_01135</name>
</gene>
<evidence type="ECO:0000256" key="3">
    <source>
        <dbReference type="ARBA" id="ARBA00022475"/>
    </source>
</evidence>
<keyword evidence="5 7" id="KW-1133">Transmembrane helix</keyword>
<feature type="transmembrane region" description="Helical" evidence="7">
    <location>
        <begin position="120"/>
        <end position="140"/>
    </location>
</feature>
<dbReference type="PANTHER" id="PTHR32322">
    <property type="entry name" value="INNER MEMBRANE TRANSPORTER"/>
    <property type="match status" value="1"/>
</dbReference>
<dbReference type="SUPFAM" id="SSF103481">
    <property type="entry name" value="Multidrug resistance efflux transporter EmrE"/>
    <property type="match status" value="2"/>
</dbReference>
<dbReference type="PANTHER" id="PTHR32322:SF18">
    <property type="entry name" value="S-ADENOSYLMETHIONINE_S-ADENOSYLHOMOCYSTEINE TRANSPORTER"/>
    <property type="match status" value="1"/>
</dbReference>
<feature type="transmembrane region" description="Helical" evidence="7">
    <location>
        <begin position="146"/>
        <end position="167"/>
    </location>
</feature>
<proteinExistence type="inferred from homology"/>
<keyword evidence="4 7" id="KW-0812">Transmembrane</keyword>
<evidence type="ECO:0000256" key="4">
    <source>
        <dbReference type="ARBA" id="ARBA00022692"/>
    </source>
</evidence>
<protein>
    <submittedName>
        <fullName evidence="9">EamA family transporter</fullName>
    </submittedName>
</protein>
<evidence type="ECO:0000313" key="9">
    <source>
        <dbReference type="EMBL" id="MRG84926.1"/>
    </source>
</evidence>
<accession>A0A6G1X208</accession>
<feature type="transmembrane region" description="Helical" evidence="7">
    <location>
        <begin position="66"/>
        <end position="88"/>
    </location>
</feature>
<feature type="transmembrane region" description="Helical" evidence="7">
    <location>
        <begin position="31"/>
        <end position="54"/>
    </location>
</feature>
<comment type="subcellular location">
    <subcellularLocation>
        <location evidence="1">Cell membrane</location>
        <topology evidence="1">Multi-pass membrane protein</topology>
    </subcellularLocation>
</comment>
<comment type="similarity">
    <text evidence="2">Belongs to the EamA transporter family.</text>
</comment>
<reference evidence="9 10" key="1">
    <citation type="submission" date="2019-11" db="EMBL/GenBank/DDBJ databases">
        <authorList>
            <person name="Li J."/>
        </authorList>
    </citation>
    <scope>NUCLEOTIDE SEQUENCE [LARGE SCALE GENOMIC DNA]</scope>
    <source>
        <strain evidence="9 10">J4</strain>
    </source>
</reference>